<sequence length="102" mass="11115">MRCVINAWVMLFVALLAVHQIHANDGIMSCVLCEMVAESVITSGSATPASALSSMYKRCAQMGLMEPVCDQLVDEHARQILGMARIGVPPKNICKELKLCDH</sequence>
<organism evidence="1 2">
    <name type="scientific">Panagrolaimus sp. ES5</name>
    <dbReference type="NCBI Taxonomy" id="591445"/>
    <lineage>
        <taxon>Eukaryota</taxon>
        <taxon>Metazoa</taxon>
        <taxon>Ecdysozoa</taxon>
        <taxon>Nematoda</taxon>
        <taxon>Chromadorea</taxon>
        <taxon>Rhabditida</taxon>
        <taxon>Tylenchina</taxon>
        <taxon>Panagrolaimomorpha</taxon>
        <taxon>Panagrolaimoidea</taxon>
        <taxon>Panagrolaimidae</taxon>
        <taxon>Panagrolaimus</taxon>
    </lineage>
</organism>
<evidence type="ECO:0000313" key="1">
    <source>
        <dbReference type="Proteomes" id="UP000887579"/>
    </source>
</evidence>
<dbReference type="Proteomes" id="UP000887579">
    <property type="component" value="Unplaced"/>
</dbReference>
<reference evidence="2" key="1">
    <citation type="submission" date="2022-11" db="UniProtKB">
        <authorList>
            <consortium name="WormBaseParasite"/>
        </authorList>
    </citation>
    <scope>IDENTIFICATION</scope>
</reference>
<name>A0AC34GX25_9BILA</name>
<proteinExistence type="predicted"/>
<accession>A0AC34GX25</accession>
<dbReference type="WBParaSite" id="ES5_v2.g9506.t1">
    <property type="protein sequence ID" value="ES5_v2.g9506.t1"/>
    <property type="gene ID" value="ES5_v2.g9506"/>
</dbReference>
<evidence type="ECO:0000313" key="2">
    <source>
        <dbReference type="WBParaSite" id="ES5_v2.g9506.t1"/>
    </source>
</evidence>
<protein>
    <submittedName>
        <fullName evidence="2">Saposin B-type domain-containing protein</fullName>
    </submittedName>
</protein>